<dbReference type="AlphaFoldDB" id="A0A5Q0P1U3"/>
<dbReference type="Pfam" id="PF22290">
    <property type="entry name" value="DmmA-like_N"/>
    <property type="match status" value="1"/>
</dbReference>
<dbReference type="InterPro" id="IPR017927">
    <property type="entry name" value="FAD-bd_FR_type"/>
</dbReference>
<keyword evidence="3" id="KW-0479">Metal-binding</keyword>
<keyword evidence="5" id="KW-0408">Iron</keyword>
<dbReference type="InterPro" id="IPR036010">
    <property type="entry name" value="2Fe-2S_ferredoxin-like_sf"/>
</dbReference>
<dbReference type="InterPro" id="IPR017938">
    <property type="entry name" value="Riboflavin_synthase-like_b-brl"/>
</dbReference>
<dbReference type="EMBL" id="CP045650">
    <property type="protein sequence ID" value="QGA11079.1"/>
    <property type="molecule type" value="Genomic_DNA"/>
</dbReference>
<dbReference type="Gene3D" id="2.40.30.10">
    <property type="entry name" value="Translation factors"/>
    <property type="match status" value="1"/>
</dbReference>
<dbReference type="PANTHER" id="PTHR47354">
    <property type="entry name" value="NADH OXIDOREDUCTASE HCR"/>
    <property type="match status" value="1"/>
</dbReference>
<keyword evidence="4" id="KW-0560">Oxidoreductase</keyword>
<evidence type="ECO:0000256" key="3">
    <source>
        <dbReference type="ARBA" id="ARBA00022723"/>
    </source>
</evidence>
<dbReference type="InterPro" id="IPR012675">
    <property type="entry name" value="Beta-grasp_dom_sf"/>
</dbReference>
<evidence type="ECO:0000313" key="9">
    <source>
        <dbReference type="EMBL" id="QGA11079.1"/>
    </source>
</evidence>
<dbReference type="GO" id="GO:0051537">
    <property type="term" value="F:2 iron, 2 sulfur cluster binding"/>
    <property type="evidence" value="ECO:0007669"/>
    <property type="project" value="UniProtKB-KW"/>
</dbReference>
<dbReference type="InterPro" id="IPR050415">
    <property type="entry name" value="MRET"/>
</dbReference>
<dbReference type="SUPFAM" id="SSF52343">
    <property type="entry name" value="Ferredoxin reductase-like, C-terminal NADP-linked domain"/>
    <property type="match status" value="1"/>
</dbReference>
<evidence type="ECO:0000259" key="7">
    <source>
        <dbReference type="PROSITE" id="PS51384"/>
    </source>
</evidence>
<protein>
    <submittedName>
        <fullName evidence="8">2Fe-2S iron-sulfur cluster binding domain-containing protein</fullName>
    </submittedName>
</protein>
<dbReference type="InterPro" id="IPR039261">
    <property type="entry name" value="FNR_nucleotide-bd"/>
</dbReference>
<dbReference type="GO" id="GO:0046872">
    <property type="term" value="F:metal ion binding"/>
    <property type="evidence" value="ECO:0007669"/>
    <property type="project" value="UniProtKB-KW"/>
</dbReference>
<dbReference type="SUPFAM" id="SSF63380">
    <property type="entry name" value="Riboflavin synthase domain-like"/>
    <property type="match status" value="1"/>
</dbReference>
<feature type="domain" description="FAD-binding FR-type" evidence="7">
    <location>
        <begin position="30"/>
        <end position="130"/>
    </location>
</feature>
<dbReference type="InterPro" id="IPR054582">
    <property type="entry name" value="DmmA-like_N"/>
</dbReference>
<sequence length="340" mass="38112">MTSLNTYKPEWVREDFIDFVAEKIHPTWAFKKVKAEIITIQAVSPDFFKIQLRPNQNFKAASFQAGQSIAVTLRIGGVRHQRHYSVVTILENGDVIIAVKQQGKVSRMLSALSVGVVVEISQPQGDFVLKSNARPMLFLASGSGITAIYSLLQKAVAQTNQDIDLIYFTRDDAFHAELKTLALVSPHFRYHHINTLEEKQYLTQALLKKLIADFTQCEIYACGSTGMMQSVEKIMRKFEMNDHYHSEFFQIVVDESLEAQPVQFLRSQQDFQAKSNLLESAEQAGLKPAHGCRMGICNTCSCTKVSGSVRNVLTGEIDHEENTPIKLCISQAISPVVINL</sequence>
<organism evidence="8 11">
    <name type="scientific">Acinetobacter wanghuae</name>
    <dbReference type="NCBI Taxonomy" id="2662362"/>
    <lineage>
        <taxon>Bacteria</taxon>
        <taxon>Pseudomonadati</taxon>
        <taxon>Pseudomonadota</taxon>
        <taxon>Gammaproteobacteria</taxon>
        <taxon>Moraxellales</taxon>
        <taxon>Moraxellaceae</taxon>
        <taxon>Acinetobacter</taxon>
    </lineage>
</organism>
<evidence type="ECO:0000256" key="2">
    <source>
        <dbReference type="ARBA" id="ARBA00022714"/>
    </source>
</evidence>
<evidence type="ECO:0000256" key="4">
    <source>
        <dbReference type="ARBA" id="ARBA00023002"/>
    </source>
</evidence>
<reference evidence="10 11" key="1">
    <citation type="submission" date="2019-10" db="EMBL/GenBank/DDBJ databases">
        <authorList>
            <person name="Dong K."/>
        </authorList>
    </citation>
    <scope>NUCLEOTIDE SEQUENCE [LARGE SCALE GENOMIC DNA]</scope>
    <source>
        <strain evidence="9">Dk386</strain>
        <strain evidence="10">dk386</strain>
        <strain evidence="11">dk771</strain>
        <strain evidence="8">Dk771</strain>
    </source>
</reference>
<dbReference type="Pfam" id="PF00111">
    <property type="entry name" value="Fer2"/>
    <property type="match status" value="1"/>
</dbReference>
<proteinExistence type="predicted"/>
<keyword evidence="1" id="KW-0285">Flavoprotein</keyword>
<dbReference type="PRINTS" id="PR00409">
    <property type="entry name" value="PHDIOXRDTASE"/>
</dbReference>
<evidence type="ECO:0000256" key="5">
    <source>
        <dbReference type="ARBA" id="ARBA00023004"/>
    </source>
</evidence>
<keyword evidence="10" id="KW-1185">Reference proteome</keyword>
<name>A0A5Q0P1U3_9GAMM</name>
<dbReference type="InterPro" id="IPR001041">
    <property type="entry name" value="2Fe-2S_ferredoxin-type"/>
</dbReference>
<dbReference type="Proteomes" id="UP000480556">
    <property type="component" value="Unassembled WGS sequence"/>
</dbReference>
<dbReference type="SUPFAM" id="SSF54292">
    <property type="entry name" value="2Fe-2S ferredoxin-like"/>
    <property type="match status" value="1"/>
</dbReference>
<dbReference type="RefSeq" id="WP_153371474.1">
    <property type="nucleotide sequence ID" value="NZ_CP045650.1"/>
</dbReference>
<dbReference type="CDD" id="cd00207">
    <property type="entry name" value="fer2"/>
    <property type="match status" value="1"/>
</dbReference>
<dbReference type="PANTHER" id="PTHR47354:SF3">
    <property type="entry name" value="OXIDOREDUCTASE-RELATED"/>
    <property type="match status" value="1"/>
</dbReference>
<gene>
    <name evidence="9" type="ORF">GFH30_06610</name>
    <name evidence="8" type="ORF">GHJ48_09300</name>
</gene>
<keyword evidence="2" id="KW-0001">2Fe-2S</keyword>
<dbReference type="GO" id="GO:0016491">
    <property type="term" value="F:oxidoreductase activity"/>
    <property type="evidence" value="ECO:0007669"/>
    <property type="project" value="UniProtKB-KW"/>
</dbReference>
<evidence type="ECO:0000256" key="1">
    <source>
        <dbReference type="ARBA" id="ARBA00022630"/>
    </source>
</evidence>
<dbReference type="Gene3D" id="3.10.20.30">
    <property type="match status" value="1"/>
</dbReference>
<evidence type="ECO:0000313" key="8">
    <source>
        <dbReference type="EMBL" id="MQW92581.1"/>
    </source>
</evidence>
<dbReference type="Proteomes" id="UP000327478">
    <property type="component" value="Chromosome"/>
</dbReference>
<evidence type="ECO:0000313" key="10">
    <source>
        <dbReference type="Proteomes" id="UP000327478"/>
    </source>
</evidence>
<dbReference type="EMBL" id="WITK01000014">
    <property type="protein sequence ID" value="MQW92581.1"/>
    <property type="molecule type" value="Genomic_DNA"/>
</dbReference>
<accession>A0A5Q0P1U3</accession>
<keyword evidence="6" id="KW-0411">Iron-sulfur</keyword>
<dbReference type="Gene3D" id="3.40.50.80">
    <property type="entry name" value="Nucleotide-binding domain of ferredoxin-NADP reductase (FNR) module"/>
    <property type="match status" value="1"/>
</dbReference>
<evidence type="ECO:0000256" key="6">
    <source>
        <dbReference type="ARBA" id="ARBA00023014"/>
    </source>
</evidence>
<dbReference type="PROSITE" id="PS51384">
    <property type="entry name" value="FAD_FR"/>
    <property type="match status" value="1"/>
</dbReference>
<evidence type="ECO:0000313" key="11">
    <source>
        <dbReference type="Proteomes" id="UP000480556"/>
    </source>
</evidence>